<dbReference type="Proteomes" id="UP000064967">
    <property type="component" value="Chromosome"/>
</dbReference>
<sequence>MQLDTALEAIRTEARACEYALPEVDGGTFDPEHLDVELSSQATLTYVSNAASCDAATGGWYYDVDPDTVTPTRIILCPTSCAAVRAPGGPSVQLRTGCPSDAGAASN</sequence>
<accession>A0A0K1PPY6</accession>
<evidence type="ECO:0000313" key="2">
    <source>
        <dbReference type="EMBL" id="AKU95605.1"/>
    </source>
</evidence>
<evidence type="ECO:0000256" key="1">
    <source>
        <dbReference type="SAM" id="MobiDB-lite"/>
    </source>
</evidence>
<reference evidence="2 3" key="1">
    <citation type="submission" date="2015-08" db="EMBL/GenBank/DDBJ databases">
        <authorList>
            <person name="Babu N.S."/>
            <person name="Beckwith C.J."/>
            <person name="Beseler K.G."/>
            <person name="Brison A."/>
            <person name="Carone J.V."/>
            <person name="Caskin T.P."/>
            <person name="Diamond M."/>
            <person name="Durham M.E."/>
            <person name="Foxe J.M."/>
            <person name="Go M."/>
            <person name="Henderson B.A."/>
            <person name="Jones I.B."/>
            <person name="McGettigan J.A."/>
            <person name="Micheletti S.J."/>
            <person name="Nasrallah M.E."/>
            <person name="Ortiz D."/>
            <person name="Piller C.R."/>
            <person name="Privatt S.R."/>
            <person name="Schneider S.L."/>
            <person name="Sharp S."/>
            <person name="Smith T.C."/>
            <person name="Stanton J.D."/>
            <person name="Ullery H.E."/>
            <person name="Wilson R.J."/>
            <person name="Serrano M.G."/>
            <person name="Buck G."/>
            <person name="Lee V."/>
            <person name="Wang Y."/>
            <person name="Carvalho R."/>
            <person name="Voegtly L."/>
            <person name="Shi R."/>
            <person name="Duckworth R."/>
            <person name="Johnson A."/>
            <person name="Loviza R."/>
            <person name="Walstead R."/>
            <person name="Shah Z."/>
            <person name="Kiflezghi M."/>
            <person name="Wade K."/>
            <person name="Ball S.L."/>
            <person name="Bradley K.W."/>
            <person name="Asai D.J."/>
            <person name="Bowman C.A."/>
            <person name="Russell D.A."/>
            <person name="Pope W.H."/>
            <person name="Jacobs-Sera D."/>
            <person name="Hendrix R.W."/>
            <person name="Hatfull G.F."/>
        </authorList>
    </citation>
    <scope>NUCLEOTIDE SEQUENCE [LARGE SCALE GENOMIC DNA]</scope>
    <source>
        <strain evidence="2 3">DSM 27648</strain>
    </source>
</reference>
<evidence type="ECO:0000313" key="3">
    <source>
        <dbReference type="Proteomes" id="UP000064967"/>
    </source>
</evidence>
<proteinExistence type="predicted"/>
<protein>
    <submittedName>
        <fullName evidence="2">Uncharacterized protein</fullName>
    </submittedName>
</protein>
<dbReference type="RefSeq" id="WP_146647026.1">
    <property type="nucleotide sequence ID" value="NZ_CP012333.1"/>
</dbReference>
<organism evidence="2 3">
    <name type="scientific">Labilithrix luteola</name>
    <dbReference type="NCBI Taxonomy" id="1391654"/>
    <lineage>
        <taxon>Bacteria</taxon>
        <taxon>Pseudomonadati</taxon>
        <taxon>Myxococcota</taxon>
        <taxon>Polyangia</taxon>
        <taxon>Polyangiales</taxon>
        <taxon>Labilitrichaceae</taxon>
        <taxon>Labilithrix</taxon>
    </lineage>
</organism>
<dbReference type="EMBL" id="CP012333">
    <property type="protein sequence ID" value="AKU95605.1"/>
    <property type="molecule type" value="Genomic_DNA"/>
</dbReference>
<name>A0A0K1PPY6_9BACT</name>
<feature type="region of interest" description="Disordered" evidence="1">
    <location>
        <begin position="88"/>
        <end position="107"/>
    </location>
</feature>
<gene>
    <name evidence="2" type="ORF">AKJ09_02269</name>
</gene>
<dbReference type="OrthoDB" id="5500971at2"/>
<dbReference type="AlphaFoldDB" id="A0A0K1PPY6"/>
<keyword evidence="3" id="KW-1185">Reference proteome</keyword>
<dbReference type="KEGG" id="llu:AKJ09_02269"/>